<keyword evidence="1" id="KW-0472">Membrane</keyword>
<name>A0A8S5NPU9_9CAUD</name>
<evidence type="ECO:0000256" key="1">
    <source>
        <dbReference type="SAM" id="Phobius"/>
    </source>
</evidence>
<dbReference type="EMBL" id="BK015224">
    <property type="protein sequence ID" value="DAD96766.1"/>
    <property type="molecule type" value="Genomic_DNA"/>
</dbReference>
<organism evidence="2">
    <name type="scientific">Podoviridae sp. ctdDI2</name>
    <dbReference type="NCBI Taxonomy" id="2826567"/>
    <lineage>
        <taxon>Viruses</taxon>
        <taxon>Duplodnaviria</taxon>
        <taxon>Heunggongvirae</taxon>
        <taxon>Uroviricota</taxon>
        <taxon>Caudoviricetes</taxon>
    </lineage>
</organism>
<proteinExistence type="predicted"/>
<feature type="transmembrane region" description="Helical" evidence="1">
    <location>
        <begin position="12"/>
        <end position="32"/>
    </location>
</feature>
<accession>A0A8S5NPU9</accession>
<sequence>MAFCGKYERLYIIISIYVALRGFAAVLGLSAYMRLKLFTGVIGCTMQALCT</sequence>
<keyword evidence="1" id="KW-0812">Transmembrane</keyword>
<keyword evidence="1" id="KW-1133">Transmembrane helix</keyword>
<reference evidence="2" key="1">
    <citation type="journal article" date="2021" name="Proc. Natl. Acad. Sci. U.S.A.">
        <title>A Catalog of Tens of Thousands of Viruses from Human Metagenomes Reveals Hidden Associations with Chronic Diseases.</title>
        <authorList>
            <person name="Tisza M.J."/>
            <person name="Buck C.B."/>
        </authorList>
    </citation>
    <scope>NUCLEOTIDE SEQUENCE</scope>
    <source>
        <strain evidence="2">CtdDI2</strain>
    </source>
</reference>
<protein>
    <submittedName>
        <fullName evidence="2">Uncharacterized protein</fullName>
    </submittedName>
</protein>
<evidence type="ECO:0000313" key="2">
    <source>
        <dbReference type="EMBL" id="DAD96766.1"/>
    </source>
</evidence>